<evidence type="ECO:0008006" key="4">
    <source>
        <dbReference type="Google" id="ProtNLM"/>
    </source>
</evidence>
<gene>
    <name evidence="2" type="ORF">AJ79_09251</name>
</gene>
<comment type="similarity">
    <text evidence="1">Belongs to the peptidase M20A family.</text>
</comment>
<dbReference type="AlphaFoldDB" id="A0A2B7WLA9"/>
<evidence type="ECO:0000313" key="3">
    <source>
        <dbReference type="Proteomes" id="UP000223968"/>
    </source>
</evidence>
<dbReference type="PANTHER" id="PTHR11014">
    <property type="entry name" value="PEPTIDASE M20 FAMILY MEMBER"/>
    <property type="match status" value="1"/>
</dbReference>
<dbReference type="InterPro" id="IPR002933">
    <property type="entry name" value="Peptidase_M20"/>
</dbReference>
<evidence type="ECO:0000313" key="2">
    <source>
        <dbReference type="EMBL" id="PGG97320.1"/>
    </source>
</evidence>
<sequence length="416" mass="45710">MEAAEENAFDQARERNSVIYDPDDPCVLKLSHLVANSRPDLTIYEKLYRRVHQAPELSGIERYTAAIVASHLESLGGFTVHSNIGGHGVVGVFANGAGKTVLIRAELDALPIKEQTDLPYASRKQMIDRYGNERPVIHACGHDMNMAALLAAAATLKHAKETGMAKAMVEDGLHEHLKIPVPDVMLAQHVIPMRSGSVAICEGPVLMSADAMKVRVFGGPSPVKNPHFCENAIVIGSRLVTCLPELVTSPDRRCYHYVLGFSGRGAGADFIYHADLLFDIKTRTPEIRAKVLKLIRSIIESECERWKVPKSPHITISERAPLTNNDPSIGHKIRREFENHYDIDLTQMDPIPATEDFAALQSNRKIPYAYWFFGGSPNGKGEDTPVNHSPFFAPVIQPILLTGTDAMALAVLSVLS</sequence>
<comment type="caution">
    <text evidence="2">The sequence shown here is derived from an EMBL/GenBank/DDBJ whole genome shotgun (WGS) entry which is preliminary data.</text>
</comment>
<dbReference type="InterPro" id="IPR017439">
    <property type="entry name" value="Amidohydrolase"/>
</dbReference>
<dbReference type="EMBL" id="PDNB01000251">
    <property type="protein sequence ID" value="PGG97320.1"/>
    <property type="molecule type" value="Genomic_DNA"/>
</dbReference>
<dbReference type="PANTHER" id="PTHR11014:SF63">
    <property type="entry name" value="METALLOPEPTIDASE, PUTATIVE (AFU_ORTHOLOGUE AFUA_6G09600)-RELATED"/>
    <property type="match status" value="1"/>
</dbReference>
<evidence type="ECO:0000256" key="1">
    <source>
        <dbReference type="ARBA" id="ARBA00006247"/>
    </source>
</evidence>
<dbReference type="Gene3D" id="3.40.630.10">
    <property type="entry name" value="Zn peptidases"/>
    <property type="match status" value="1"/>
</dbReference>
<dbReference type="GO" id="GO:0016787">
    <property type="term" value="F:hydrolase activity"/>
    <property type="evidence" value="ECO:0007669"/>
    <property type="project" value="InterPro"/>
</dbReference>
<dbReference type="OrthoDB" id="6119954at2759"/>
<dbReference type="Gene3D" id="3.30.70.360">
    <property type="match status" value="1"/>
</dbReference>
<dbReference type="Proteomes" id="UP000223968">
    <property type="component" value="Unassembled WGS sequence"/>
</dbReference>
<reference evidence="2 3" key="1">
    <citation type="submission" date="2017-10" db="EMBL/GenBank/DDBJ databases">
        <title>Comparative genomics in systemic dimorphic fungi from Ajellomycetaceae.</title>
        <authorList>
            <person name="Munoz J.F."/>
            <person name="Mcewen J.G."/>
            <person name="Clay O.K."/>
            <person name="Cuomo C.A."/>
        </authorList>
    </citation>
    <scope>NUCLEOTIDE SEQUENCE [LARGE SCALE GENOMIC DNA]</scope>
    <source>
        <strain evidence="2 3">UAMH5409</strain>
    </source>
</reference>
<dbReference type="SUPFAM" id="SSF53187">
    <property type="entry name" value="Zn-dependent exopeptidases"/>
    <property type="match status" value="1"/>
</dbReference>
<accession>A0A2B7WLA9</accession>
<organism evidence="2 3">
    <name type="scientific">Helicocarpus griseus UAMH5409</name>
    <dbReference type="NCBI Taxonomy" id="1447875"/>
    <lineage>
        <taxon>Eukaryota</taxon>
        <taxon>Fungi</taxon>
        <taxon>Dikarya</taxon>
        <taxon>Ascomycota</taxon>
        <taxon>Pezizomycotina</taxon>
        <taxon>Eurotiomycetes</taxon>
        <taxon>Eurotiomycetidae</taxon>
        <taxon>Onygenales</taxon>
        <taxon>Ajellomycetaceae</taxon>
        <taxon>Helicocarpus</taxon>
    </lineage>
</organism>
<name>A0A2B7WLA9_9EURO</name>
<proteinExistence type="inferred from homology"/>
<keyword evidence="3" id="KW-1185">Reference proteome</keyword>
<protein>
    <recommendedName>
        <fullName evidence="4">Peptidase M20 dimerisation domain-containing protein</fullName>
    </recommendedName>
</protein>
<dbReference type="Pfam" id="PF01546">
    <property type="entry name" value="Peptidase_M20"/>
    <property type="match status" value="1"/>
</dbReference>